<dbReference type="InterPro" id="IPR011601">
    <property type="entry name" value="MurB_C"/>
</dbReference>
<evidence type="ECO:0000313" key="21">
    <source>
        <dbReference type="EMBL" id="PVX52518.1"/>
    </source>
</evidence>
<dbReference type="SUPFAM" id="SSF56194">
    <property type="entry name" value="Uridine diphospho-N-Acetylenolpyruvylglucosamine reductase, MurB, C-terminal domain"/>
    <property type="match status" value="1"/>
</dbReference>
<evidence type="ECO:0000256" key="11">
    <source>
        <dbReference type="ARBA" id="ARBA00022857"/>
    </source>
</evidence>
<comment type="cofactor">
    <cofactor evidence="1 19">
        <name>FAD</name>
        <dbReference type="ChEBI" id="CHEBI:57692"/>
    </cofactor>
</comment>
<feature type="domain" description="FAD-binding PCMH-type" evidence="20">
    <location>
        <begin position="31"/>
        <end position="223"/>
    </location>
</feature>
<keyword evidence="9 19" id="KW-0285">Flavoprotein</keyword>
<reference evidence="21 22" key="1">
    <citation type="submission" date="2018-05" db="EMBL/GenBank/DDBJ databases">
        <title>Genomic Encyclopedia of Type Strains, Phase IV (KMG-IV): sequencing the most valuable type-strain genomes for metagenomic binning, comparative biology and taxonomic classification.</title>
        <authorList>
            <person name="Goeker M."/>
        </authorList>
    </citation>
    <scope>NUCLEOTIDE SEQUENCE [LARGE SCALE GENOMIC DNA]</scope>
    <source>
        <strain evidence="21 22">DSM 28579</strain>
    </source>
</reference>
<dbReference type="Gene3D" id="3.30.465.10">
    <property type="match status" value="1"/>
</dbReference>
<evidence type="ECO:0000256" key="17">
    <source>
        <dbReference type="ARBA" id="ARBA00031026"/>
    </source>
</evidence>
<dbReference type="Pfam" id="PF02873">
    <property type="entry name" value="MurB_C"/>
    <property type="match status" value="1"/>
</dbReference>
<evidence type="ECO:0000256" key="10">
    <source>
        <dbReference type="ARBA" id="ARBA00022827"/>
    </source>
</evidence>
<comment type="similarity">
    <text evidence="19">Belongs to the MurB family.</text>
</comment>
<dbReference type="GO" id="GO:0005829">
    <property type="term" value="C:cytosol"/>
    <property type="evidence" value="ECO:0007669"/>
    <property type="project" value="TreeGrafter"/>
</dbReference>
<evidence type="ECO:0000256" key="2">
    <source>
        <dbReference type="ARBA" id="ARBA00003921"/>
    </source>
</evidence>
<proteinExistence type="inferred from homology"/>
<dbReference type="Proteomes" id="UP000251835">
    <property type="component" value="Unassembled WGS sequence"/>
</dbReference>
<dbReference type="InterPro" id="IPR016167">
    <property type="entry name" value="FAD-bd_PCMH_sub1"/>
</dbReference>
<comment type="subcellular location">
    <subcellularLocation>
        <location evidence="3 19">Cytoplasm</location>
    </subcellularLocation>
</comment>
<keyword evidence="8 19" id="KW-0132">Cell division</keyword>
<evidence type="ECO:0000256" key="8">
    <source>
        <dbReference type="ARBA" id="ARBA00022618"/>
    </source>
</evidence>
<dbReference type="HAMAP" id="MF_00037">
    <property type="entry name" value="MurB"/>
    <property type="match status" value="1"/>
</dbReference>
<evidence type="ECO:0000256" key="18">
    <source>
        <dbReference type="ARBA" id="ARBA00048914"/>
    </source>
</evidence>
<keyword evidence="7 19" id="KW-0963">Cytoplasm</keyword>
<evidence type="ECO:0000259" key="20">
    <source>
        <dbReference type="PROSITE" id="PS51387"/>
    </source>
</evidence>
<protein>
    <recommendedName>
        <fullName evidence="6 19">UDP-N-acetylenolpyruvoylglucosamine reductase</fullName>
        <ecNumber evidence="5 19">1.3.1.98</ecNumber>
    </recommendedName>
    <alternativeName>
        <fullName evidence="17 19">UDP-N-acetylmuramate dehydrogenase</fullName>
    </alternativeName>
</protein>
<dbReference type="InterPro" id="IPR036635">
    <property type="entry name" value="MurB_C_sf"/>
</dbReference>
<feature type="active site" evidence="19">
    <location>
        <position position="330"/>
    </location>
</feature>
<keyword evidence="16 19" id="KW-0961">Cell wall biogenesis/degradation</keyword>
<dbReference type="PANTHER" id="PTHR21071">
    <property type="entry name" value="UDP-N-ACETYLENOLPYRUVOYLGLUCOSAMINE REDUCTASE"/>
    <property type="match status" value="1"/>
</dbReference>
<comment type="caution">
    <text evidence="19">Lacks conserved residue(s) required for the propagation of feature annotation.</text>
</comment>
<dbReference type="Gene3D" id="3.30.43.10">
    <property type="entry name" value="Uridine Diphospho-n-acetylenolpyruvylglucosamine Reductase, domain 2"/>
    <property type="match status" value="1"/>
</dbReference>
<dbReference type="GO" id="GO:0008762">
    <property type="term" value="F:UDP-N-acetylmuramate dehydrogenase activity"/>
    <property type="evidence" value="ECO:0007669"/>
    <property type="project" value="UniProtKB-UniRule"/>
</dbReference>
<dbReference type="InterPro" id="IPR016169">
    <property type="entry name" value="FAD-bd_PCMH_sub2"/>
</dbReference>
<dbReference type="GO" id="GO:0009252">
    <property type="term" value="P:peptidoglycan biosynthetic process"/>
    <property type="evidence" value="ECO:0007669"/>
    <property type="project" value="UniProtKB-UniRule"/>
</dbReference>
<evidence type="ECO:0000256" key="16">
    <source>
        <dbReference type="ARBA" id="ARBA00023316"/>
    </source>
</evidence>
<dbReference type="OrthoDB" id="9804753at2"/>
<dbReference type="PROSITE" id="PS51387">
    <property type="entry name" value="FAD_PCMH"/>
    <property type="match status" value="1"/>
</dbReference>
<evidence type="ECO:0000256" key="15">
    <source>
        <dbReference type="ARBA" id="ARBA00023306"/>
    </source>
</evidence>
<keyword evidence="13 19" id="KW-0573">Peptidoglycan synthesis</keyword>
<dbReference type="InterPro" id="IPR016166">
    <property type="entry name" value="FAD-bd_PCMH"/>
</dbReference>
<comment type="caution">
    <text evidence="21">The sequence shown here is derived from an EMBL/GenBank/DDBJ whole genome shotgun (WGS) entry which is preliminary data.</text>
</comment>
<name>A0A7L4URW2_BALHA</name>
<keyword evidence="14 19" id="KW-0560">Oxidoreductase</keyword>
<dbReference type="GO" id="GO:0051301">
    <property type="term" value="P:cell division"/>
    <property type="evidence" value="ECO:0007669"/>
    <property type="project" value="UniProtKB-KW"/>
</dbReference>
<evidence type="ECO:0000256" key="1">
    <source>
        <dbReference type="ARBA" id="ARBA00001974"/>
    </source>
</evidence>
<evidence type="ECO:0000256" key="9">
    <source>
        <dbReference type="ARBA" id="ARBA00022630"/>
    </source>
</evidence>
<evidence type="ECO:0000256" key="6">
    <source>
        <dbReference type="ARBA" id="ARBA00015188"/>
    </source>
</evidence>
<evidence type="ECO:0000256" key="14">
    <source>
        <dbReference type="ARBA" id="ARBA00023002"/>
    </source>
</evidence>
<accession>A0A7L4URW2</accession>
<evidence type="ECO:0000256" key="3">
    <source>
        <dbReference type="ARBA" id="ARBA00004496"/>
    </source>
</evidence>
<organism evidence="21 22">
    <name type="scientific">Balneicella halophila</name>
    <dbReference type="NCBI Taxonomy" id="1537566"/>
    <lineage>
        <taxon>Bacteria</taxon>
        <taxon>Pseudomonadati</taxon>
        <taxon>Bacteroidota</taxon>
        <taxon>Bacteroidia</taxon>
        <taxon>Bacteroidales</taxon>
        <taxon>Balneicellaceae</taxon>
        <taxon>Balneicella</taxon>
    </lineage>
</organism>
<dbReference type="AlphaFoldDB" id="A0A7L4URW2"/>
<evidence type="ECO:0000256" key="7">
    <source>
        <dbReference type="ARBA" id="ARBA00022490"/>
    </source>
</evidence>
<dbReference type="SUPFAM" id="SSF56176">
    <property type="entry name" value="FAD-binding/transporter-associated domain-like"/>
    <property type="match status" value="1"/>
</dbReference>
<dbReference type="EMBL" id="QENZ01000003">
    <property type="protein sequence ID" value="PVX52518.1"/>
    <property type="molecule type" value="Genomic_DNA"/>
</dbReference>
<evidence type="ECO:0000256" key="19">
    <source>
        <dbReference type="HAMAP-Rule" id="MF_00037"/>
    </source>
</evidence>
<dbReference type="UniPathway" id="UPA00219"/>
<comment type="function">
    <text evidence="2 19">Cell wall formation.</text>
</comment>
<sequence>MSYQALIERLTSLGISFQRDCPIAPHTTFRIGGEADLLCVIESLPELHDTIIACNSHHIPYKIIGGGSNILVSDKGYRGLIIINKAKDWEILEDAEIPELKSTALARHRAEDVVTPLEERQNKVIVRIASGIKIPTLMNQLLKVDISGLELFAGIPATVGGATYMNMHGAKLFFGDLIAQAQLLSNGEVKNVSQEYFQFDYDYSILHETQETVLSCDLVLTQGQSKEAKALAKEWIMKKKNQPQRSAGCLFHNLTNEQQEKLGYPTPSIGYVIDKVLGLKGKTIGGAKISEGHAAFIENTGKATAEDVLKLINEIKKQMLLKTGIVLQSEIEFVGELN</sequence>
<comment type="pathway">
    <text evidence="4 19">Cell wall biogenesis; peptidoglycan biosynthesis.</text>
</comment>
<dbReference type="PANTHER" id="PTHR21071:SF4">
    <property type="entry name" value="UDP-N-ACETYLENOLPYRUVOYLGLUCOSAMINE REDUCTASE"/>
    <property type="match status" value="1"/>
</dbReference>
<keyword evidence="10 19" id="KW-0274">FAD</keyword>
<evidence type="ECO:0000313" key="22">
    <source>
        <dbReference type="Proteomes" id="UP000251835"/>
    </source>
</evidence>
<dbReference type="InterPro" id="IPR003170">
    <property type="entry name" value="MurB"/>
</dbReference>
<keyword evidence="12 19" id="KW-0133">Cell shape</keyword>
<dbReference type="Gene3D" id="3.90.78.10">
    <property type="entry name" value="UDP-N-acetylenolpyruvoylglucosamine reductase, C-terminal domain"/>
    <property type="match status" value="1"/>
</dbReference>
<evidence type="ECO:0000256" key="13">
    <source>
        <dbReference type="ARBA" id="ARBA00022984"/>
    </source>
</evidence>
<feature type="active site" description="Proton donor" evidence="19">
    <location>
        <position position="249"/>
    </location>
</feature>
<dbReference type="GO" id="GO:0008360">
    <property type="term" value="P:regulation of cell shape"/>
    <property type="evidence" value="ECO:0007669"/>
    <property type="project" value="UniProtKB-KW"/>
</dbReference>
<dbReference type="RefSeq" id="WP_116496046.1">
    <property type="nucleotide sequence ID" value="NZ_QENZ01000003.1"/>
</dbReference>
<dbReference type="GO" id="GO:0071949">
    <property type="term" value="F:FAD binding"/>
    <property type="evidence" value="ECO:0007669"/>
    <property type="project" value="InterPro"/>
</dbReference>
<keyword evidence="11 19" id="KW-0521">NADP</keyword>
<evidence type="ECO:0000256" key="5">
    <source>
        <dbReference type="ARBA" id="ARBA00012518"/>
    </source>
</evidence>
<dbReference type="GO" id="GO:0071555">
    <property type="term" value="P:cell wall organization"/>
    <property type="evidence" value="ECO:0007669"/>
    <property type="project" value="UniProtKB-KW"/>
</dbReference>
<keyword evidence="15 19" id="KW-0131">Cell cycle</keyword>
<dbReference type="EC" id="1.3.1.98" evidence="5 19"/>
<dbReference type="InterPro" id="IPR036318">
    <property type="entry name" value="FAD-bd_PCMH-like_sf"/>
</dbReference>
<keyword evidence="22" id="KW-1185">Reference proteome</keyword>
<gene>
    <name evidence="19" type="primary">murB</name>
    <name evidence="21" type="ORF">C7377_0842</name>
</gene>
<evidence type="ECO:0000256" key="12">
    <source>
        <dbReference type="ARBA" id="ARBA00022960"/>
    </source>
</evidence>
<evidence type="ECO:0000256" key="4">
    <source>
        <dbReference type="ARBA" id="ARBA00004752"/>
    </source>
</evidence>
<comment type="catalytic activity">
    <reaction evidence="18 19">
        <text>UDP-N-acetyl-alpha-D-muramate + NADP(+) = UDP-N-acetyl-3-O-(1-carboxyvinyl)-alpha-D-glucosamine + NADPH + H(+)</text>
        <dbReference type="Rhea" id="RHEA:12248"/>
        <dbReference type="ChEBI" id="CHEBI:15378"/>
        <dbReference type="ChEBI" id="CHEBI:57783"/>
        <dbReference type="ChEBI" id="CHEBI:58349"/>
        <dbReference type="ChEBI" id="CHEBI:68483"/>
        <dbReference type="ChEBI" id="CHEBI:70757"/>
        <dbReference type="EC" id="1.3.1.98"/>
    </reaction>
</comment>